<proteinExistence type="predicted"/>
<feature type="transmembrane region" description="Helical" evidence="6">
    <location>
        <begin position="338"/>
        <end position="363"/>
    </location>
</feature>
<evidence type="ECO:0000256" key="3">
    <source>
        <dbReference type="ARBA" id="ARBA00022989"/>
    </source>
</evidence>
<dbReference type="Proteomes" id="UP000517694">
    <property type="component" value="Unassembled WGS sequence"/>
</dbReference>
<evidence type="ECO:0000313" key="8">
    <source>
        <dbReference type="EMBL" id="MBC2866147.1"/>
    </source>
</evidence>
<dbReference type="PANTHER" id="PTHR11662:SF399">
    <property type="entry name" value="FI19708P1-RELATED"/>
    <property type="match status" value="1"/>
</dbReference>
<comment type="caution">
    <text evidence="8">The sequence shown here is derived from an EMBL/GenBank/DDBJ whole genome shotgun (WGS) entry which is preliminary data.</text>
</comment>
<keyword evidence="9" id="KW-1185">Reference proteome</keyword>
<evidence type="ECO:0000256" key="2">
    <source>
        <dbReference type="ARBA" id="ARBA00022692"/>
    </source>
</evidence>
<dbReference type="PROSITE" id="PS50850">
    <property type="entry name" value="MFS"/>
    <property type="match status" value="1"/>
</dbReference>
<dbReference type="Gene3D" id="1.20.1250.20">
    <property type="entry name" value="MFS general substrate transporter like domains"/>
    <property type="match status" value="2"/>
</dbReference>
<dbReference type="Pfam" id="PF07690">
    <property type="entry name" value="MFS_1"/>
    <property type="match status" value="1"/>
</dbReference>
<feature type="transmembrane region" description="Helical" evidence="6">
    <location>
        <begin position="402"/>
        <end position="427"/>
    </location>
</feature>
<sequence length="498" mass="51473">MTDPALSTGPGTATPGTASAGTAAPGRPLFSGHHTHLWGFLLAGWVVSYADRTVTGPVVAWMIENKAGFIGDTTHPAALGGLIGSMFFTGYMLTQYAGGRLGDRYGHREMLVLSLLWAGLMTLASGLAGGLVGFVVARVLTGLGEGVFYSNDRVLVIAHTPPARRTVGLGVVLSGLSIGLTAGVVATPHLIDWGAGSLGMGGAAWRAPLYVFGICSLVVSAASWAFFRARGDRPLRLGPPTLRLIGYSVPAAVLITALFLVADAFGWPEWLTAIGSGVLFAAMLTIVVRGIVRAGHAAALLHRNVWLVHIGFVAVMWNLWFFSFWSVQIVAEAAHSSLTAAALTAAFNAGAGIIGFPVGGWIADRRVRAGKGRKPLAVACAVVHTVLAAAFGASLLAGKPSLLLLGLILFCSGLFFNALQPIVHSILGDLAAEEHRGSLFGLFNLVAEIGAVASPVVSGVLRDATGSWAPGVFTAAGVMAVSVVLYSLVREKLPATAA</sequence>
<feature type="transmembrane region" description="Helical" evidence="6">
    <location>
        <begin position="304"/>
        <end position="326"/>
    </location>
</feature>
<dbReference type="SUPFAM" id="SSF103473">
    <property type="entry name" value="MFS general substrate transporter"/>
    <property type="match status" value="1"/>
</dbReference>
<dbReference type="OrthoDB" id="8596007at2"/>
<feature type="transmembrane region" description="Helical" evidence="6">
    <location>
        <begin position="439"/>
        <end position="461"/>
    </location>
</feature>
<evidence type="ECO:0000256" key="4">
    <source>
        <dbReference type="ARBA" id="ARBA00023136"/>
    </source>
</evidence>
<evidence type="ECO:0000256" key="6">
    <source>
        <dbReference type="SAM" id="Phobius"/>
    </source>
</evidence>
<comment type="subcellular location">
    <subcellularLocation>
        <location evidence="1">Cell membrane</location>
        <topology evidence="1">Multi-pass membrane protein</topology>
    </subcellularLocation>
</comment>
<feature type="transmembrane region" description="Helical" evidence="6">
    <location>
        <begin position="273"/>
        <end position="292"/>
    </location>
</feature>
<feature type="transmembrane region" description="Helical" evidence="6">
    <location>
        <begin position="167"/>
        <end position="187"/>
    </location>
</feature>
<evidence type="ECO:0000256" key="1">
    <source>
        <dbReference type="ARBA" id="ARBA00004651"/>
    </source>
</evidence>
<dbReference type="AlphaFoldDB" id="A0A7X1HZY2"/>
<protein>
    <submittedName>
        <fullName evidence="8">MFS transporter</fullName>
    </submittedName>
</protein>
<feature type="transmembrane region" description="Helical" evidence="6">
    <location>
        <begin position="247"/>
        <end position="267"/>
    </location>
</feature>
<feature type="transmembrane region" description="Helical" evidence="6">
    <location>
        <begin position="114"/>
        <end position="140"/>
    </location>
</feature>
<dbReference type="InterPro" id="IPR050382">
    <property type="entry name" value="MFS_Na/Anion_cotransporter"/>
</dbReference>
<feature type="domain" description="Major facilitator superfamily (MFS) profile" evidence="7">
    <location>
        <begin position="37"/>
        <end position="494"/>
    </location>
</feature>
<feature type="compositionally biased region" description="Low complexity" evidence="5">
    <location>
        <begin position="7"/>
        <end position="25"/>
    </location>
</feature>
<dbReference type="GO" id="GO:0022857">
    <property type="term" value="F:transmembrane transporter activity"/>
    <property type="evidence" value="ECO:0007669"/>
    <property type="project" value="InterPro"/>
</dbReference>
<dbReference type="InterPro" id="IPR011701">
    <property type="entry name" value="MFS"/>
</dbReference>
<gene>
    <name evidence="8" type="ORF">H1R13_14475</name>
</gene>
<feature type="transmembrane region" description="Helical" evidence="6">
    <location>
        <begin position="75"/>
        <end position="94"/>
    </location>
</feature>
<accession>A0A7X1HZY2</accession>
<reference evidence="8 9" key="1">
    <citation type="submission" date="2020-08" db="EMBL/GenBank/DDBJ databases">
        <title>Whole-Genome Sequence of French Clinical Streptomyces mexicanus Strain Q0842.</title>
        <authorList>
            <person name="Boxberger M."/>
            <person name="La Scola B."/>
        </authorList>
    </citation>
    <scope>NUCLEOTIDE SEQUENCE [LARGE SCALE GENOMIC DNA]</scope>
    <source>
        <strain evidence="8 9">Marseille-Q0842</strain>
    </source>
</reference>
<keyword evidence="2 6" id="KW-0812">Transmembrane</keyword>
<feature type="transmembrane region" description="Helical" evidence="6">
    <location>
        <begin position="467"/>
        <end position="489"/>
    </location>
</feature>
<dbReference type="EMBL" id="JACMHY010000005">
    <property type="protein sequence ID" value="MBC2866147.1"/>
    <property type="molecule type" value="Genomic_DNA"/>
</dbReference>
<feature type="transmembrane region" description="Helical" evidence="6">
    <location>
        <begin position="375"/>
        <end position="396"/>
    </location>
</feature>
<feature type="transmembrane region" description="Helical" evidence="6">
    <location>
        <begin position="207"/>
        <end position="227"/>
    </location>
</feature>
<evidence type="ECO:0000259" key="7">
    <source>
        <dbReference type="PROSITE" id="PS50850"/>
    </source>
</evidence>
<dbReference type="PANTHER" id="PTHR11662">
    <property type="entry name" value="SOLUTE CARRIER FAMILY 17"/>
    <property type="match status" value="1"/>
</dbReference>
<keyword evidence="3 6" id="KW-1133">Transmembrane helix</keyword>
<organism evidence="8 9">
    <name type="scientific">Streptomyces mexicanus</name>
    <dbReference type="NCBI Taxonomy" id="178566"/>
    <lineage>
        <taxon>Bacteria</taxon>
        <taxon>Bacillati</taxon>
        <taxon>Actinomycetota</taxon>
        <taxon>Actinomycetes</taxon>
        <taxon>Kitasatosporales</taxon>
        <taxon>Streptomycetaceae</taxon>
        <taxon>Streptomyces</taxon>
    </lineage>
</organism>
<dbReference type="RefSeq" id="WP_159672813.1">
    <property type="nucleotide sequence ID" value="NZ_JACMHY010000005.1"/>
</dbReference>
<keyword evidence="4 6" id="KW-0472">Membrane</keyword>
<dbReference type="InterPro" id="IPR020846">
    <property type="entry name" value="MFS_dom"/>
</dbReference>
<evidence type="ECO:0000313" key="9">
    <source>
        <dbReference type="Proteomes" id="UP000517694"/>
    </source>
</evidence>
<dbReference type="GO" id="GO:0005886">
    <property type="term" value="C:plasma membrane"/>
    <property type="evidence" value="ECO:0007669"/>
    <property type="project" value="UniProtKB-SubCell"/>
</dbReference>
<evidence type="ECO:0000256" key="5">
    <source>
        <dbReference type="SAM" id="MobiDB-lite"/>
    </source>
</evidence>
<feature type="transmembrane region" description="Helical" evidence="6">
    <location>
        <begin position="37"/>
        <end position="63"/>
    </location>
</feature>
<name>A0A7X1HZY2_9ACTN</name>
<feature type="region of interest" description="Disordered" evidence="5">
    <location>
        <begin position="1"/>
        <end position="25"/>
    </location>
</feature>
<dbReference type="InterPro" id="IPR036259">
    <property type="entry name" value="MFS_trans_sf"/>
</dbReference>